<protein>
    <submittedName>
        <fullName evidence="4">Uncharacterized protein YlxW (UPF0749 family)</fullName>
    </submittedName>
</protein>
<dbReference type="Proteomes" id="UP000580891">
    <property type="component" value="Unassembled WGS sequence"/>
</dbReference>
<keyword evidence="2" id="KW-0175">Coiled coil</keyword>
<comment type="caution">
    <text evidence="4">The sequence shown here is derived from an EMBL/GenBank/DDBJ whole genome shotgun (WGS) entry which is preliminary data.</text>
</comment>
<gene>
    <name evidence="4" type="ORF">HNQ85_000987</name>
</gene>
<dbReference type="AlphaFoldDB" id="A0A7V9YYN0"/>
<keyword evidence="5" id="KW-1185">Reference proteome</keyword>
<dbReference type="EMBL" id="JACDUU010000002">
    <property type="protein sequence ID" value="MBA2870717.1"/>
    <property type="molecule type" value="Genomic_DNA"/>
</dbReference>
<dbReference type="InterPro" id="IPR010273">
    <property type="entry name" value="DUF881"/>
</dbReference>
<keyword evidence="3" id="KW-0472">Membrane</keyword>
<dbReference type="Gene3D" id="3.30.70.1880">
    <property type="entry name" value="Protein of unknown function DUF881"/>
    <property type="match status" value="1"/>
</dbReference>
<evidence type="ECO:0000256" key="2">
    <source>
        <dbReference type="SAM" id="Coils"/>
    </source>
</evidence>
<keyword evidence="3" id="KW-0812">Transmembrane</keyword>
<evidence type="ECO:0000313" key="5">
    <source>
        <dbReference type="Proteomes" id="UP000580891"/>
    </source>
</evidence>
<keyword evidence="3" id="KW-1133">Transmembrane helix</keyword>
<organism evidence="4 5">
    <name type="scientific">[Anoxybacillus] calidus</name>
    <dbReference type="NCBI Taxonomy" id="575178"/>
    <lineage>
        <taxon>Bacteria</taxon>
        <taxon>Bacillati</taxon>
        <taxon>Bacillota</taxon>
        <taxon>Bacilli</taxon>
        <taxon>Bacillales</taxon>
        <taxon>Anoxybacillaceae</taxon>
        <taxon>Paranoxybacillus</taxon>
    </lineage>
</organism>
<evidence type="ECO:0000313" key="4">
    <source>
        <dbReference type="EMBL" id="MBA2870717.1"/>
    </source>
</evidence>
<proteinExistence type="inferred from homology"/>
<dbReference type="PANTHER" id="PTHR37313">
    <property type="entry name" value="UPF0749 PROTEIN RV1825"/>
    <property type="match status" value="1"/>
</dbReference>
<reference evidence="4 5" key="1">
    <citation type="submission" date="2020-07" db="EMBL/GenBank/DDBJ databases">
        <title>Genomic Encyclopedia of Type Strains, Phase IV (KMG-IV): sequencing the most valuable type-strain genomes for metagenomic binning, comparative biology and taxonomic classification.</title>
        <authorList>
            <person name="Goeker M."/>
        </authorList>
    </citation>
    <scope>NUCLEOTIDE SEQUENCE [LARGE SCALE GENOMIC DNA]</scope>
    <source>
        <strain evidence="4 5">DSM 25220</strain>
    </source>
</reference>
<evidence type="ECO:0000256" key="1">
    <source>
        <dbReference type="ARBA" id="ARBA00009108"/>
    </source>
</evidence>
<name>A0A7V9YYN0_9BACL</name>
<dbReference type="RefSeq" id="WP_246326785.1">
    <property type="nucleotide sequence ID" value="NZ_JACDUU010000002.1"/>
</dbReference>
<evidence type="ECO:0000256" key="3">
    <source>
        <dbReference type="SAM" id="Phobius"/>
    </source>
</evidence>
<feature type="transmembrane region" description="Helical" evidence="3">
    <location>
        <begin position="7"/>
        <end position="24"/>
    </location>
</feature>
<sequence length="238" mass="27667">MERKKKIHFTVITTIIGFMLAVQFQTTNHPVVRDTRDMWELREDLKKEQELQRQLLEEIRTYETTLESYQQKRAESKENALRETVEELRKEAGLTEVRGQGVIITLQPFYAENYVGPVIQTVSPYLLKRLMNELNMYGAEEVAIADQRIINTTVIRDVNGITKVDNYKINSFPIQIKVIAEDAEKLYNRLKGSTVLEDFGIEGLQLEISQPMSNVVIPPYNDSLHIRYMKTVKAEKEE</sequence>
<dbReference type="Pfam" id="PF05949">
    <property type="entry name" value="DUF881"/>
    <property type="match status" value="1"/>
</dbReference>
<dbReference type="PANTHER" id="PTHR37313:SF2">
    <property type="entry name" value="UPF0749 PROTEIN YLXX"/>
    <property type="match status" value="1"/>
</dbReference>
<feature type="coiled-coil region" evidence="2">
    <location>
        <begin position="38"/>
        <end position="91"/>
    </location>
</feature>
<comment type="similarity">
    <text evidence="1">Belongs to the UPF0749 family.</text>
</comment>
<accession>A0A7V9YYN0</accession>